<organism evidence="5 6">
    <name type="scientific">Zingiber officinale</name>
    <name type="common">Ginger</name>
    <name type="synonym">Amomum zingiber</name>
    <dbReference type="NCBI Taxonomy" id="94328"/>
    <lineage>
        <taxon>Eukaryota</taxon>
        <taxon>Viridiplantae</taxon>
        <taxon>Streptophyta</taxon>
        <taxon>Embryophyta</taxon>
        <taxon>Tracheophyta</taxon>
        <taxon>Spermatophyta</taxon>
        <taxon>Magnoliopsida</taxon>
        <taxon>Liliopsida</taxon>
        <taxon>Zingiberales</taxon>
        <taxon>Zingiberaceae</taxon>
        <taxon>Zingiber</taxon>
    </lineage>
</organism>
<dbReference type="InterPro" id="IPR033121">
    <property type="entry name" value="PEPTIDASE_A1"/>
</dbReference>
<evidence type="ECO:0000259" key="4">
    <source>
        <dbReference type="PROSITE" id="PS51767"/>
    </source>
</evidence>
<feature type="chain" id="PRO_5035222030" description="Peptidase A1 domain-containing protein" evidence="3">
    <location>
        <begin position="19"/>
        <end position="451"/>
    </location>
</feature>
<dbReference type="PROSITE" id="PS00141">
    <property type="entry name" value="ASP_PROTEASE"/>
    <property type="match status" value="1"/>
</dbReference>
<dbReference type="EMBL" id="JACMSC010000008">
    <property type="protein sequence ID" value="KAG6509327.1"/>
    <property type="molecule type" value="Genomic_DNA"/>
</dbReference>
<dbReference type="Pfam" id="PF14541">
    <property type="entry name" value="TAXi_C"/>
    <property type="match status" value="1"/>
</dbReference>
<evidence type="ECO:0000256" key="1">
    <source>
        <dbReference type="ARBA" id="ARBA00007447"/>
    </source>
</evidence>
<dbReference type="FunFam" id="2.40.70.10:FF:000013">
    <property type="entry name" value="Aspartyl protease AED1"/>
    <property type="match status" value="1"/>
</dbReference>
<dbReference type="PANTHER" id="PTHR13683">
    <property type="entry name" value="ASPARTYL PROTEASES"/>
    <property type="match status" value="1"/>
</dbReference>
<protein>
    <recommendedName>
        <fullName evidence="4">Peptidase A1 domain-containing protein</fullName>
    </recommendedName>
</protein>
<evidence type="ECO:0000313" key="5">
    <source>
        <dbReference type="EMBL" id="KAG6509327.1"/>
    </source>
</evidence>
<comment type="similarity">
    <text evidence="1">Belongs to the peptidase A1 family.</text>
</comment>
<evidence type="ECO:0000313" key="6">
    <source>
        <dbReference type="Proteomes" id="UP000734854"/>
    </source>
</evidence>
<feature type="signal peptide" evidence="3">
    <location>
        <begin position="1"/>
        <end position="18"/>
    </location>
</feature>
<dbReference type="InterPro" id="IPR032861">
    <property type="entry name" value="TAXi_N"/>
</dbReference>
<dbReference type="OrthoDB" id="2747330at2759"/>
<proteinExistence type="inferred from homology"/>
<dbReference type="InterPro" id="IPR032799">
    <property type="entry name" value="TAXi_C"/>
</dbReference>
<evidence type="ECO:0000256" key="3">
    <source>
        <dbReference type="SAM" id="SignalP"/>
    </source>
</evidence>
<dbReference type="PROSITE" id="PS51767">
    <property type="entry name" value="PEPTIDASE_A1"/>
    <property type="match status" value="1"/>
</dbReference>
<evidence type="ECO:0000256" key="2">
    <source>
        <dbReference type="PIRSR" id="PIRSR601461-1"/>
    </source>
</evidence>
<feature type="active site" evidence="2">
    <location>
        <position position="136"/>
    </location>
</feature>
<dbReference type="PANTHER" id="PTHR13683:SF809">
    <property type="entry name" value="PEPTIDASE A1 DOMAIN-CONTAINING PROTEIN"/>
    <property type="match status" value="1"/>
</dbReference>
<dbReference type="InterPro" id="IPR001461">
    <property type="entry name" value="Aspartic_peptidase_A1"/>
</dbReference>
<dbReference type="GO" id="GO:0004190">
    <property type="term" value="F:aspartic-type endopeptidase activity"/>
    <property type="evidence" value="ECO:0007669"/>
    <property type="project" value="InterPro"/>
</dbReference>
<dbReference type="InterPro" id="IPR001969">
    <property type="entry name" value="Aspartic_peptidase_AS"/>
</dbReference>
<sequence length="451" mass="47315">MDLLHYLCFFFLFIGVFSSSDDSICSSKFSEALHPHLNGSGVHFTLHHPQSRCSPAPFAAPLSFSAVLSHDAARVQALSSRLSKSSTPASRASSSPLLRPDAVSVPLSKGTSIGVGNYITSISLGTPSKSYAVVVDTGSSFSWVQCEPCRVYCHSQAGSVFDPSASATHHSLPCSSSECGGLKSATLNPPACSISDVCIYEASYGDSSFSIGYLSKDVLTLDNGQRLPGFVFGCGQDNEGLFGRSAGLIGLARNRLSLFYQYASVVGNAFSYCLPSTSSAGYLSIGSYNPGHFSYTPLVSSSLDDTLYFLRLTGFTVAGRSIPVPSSTQTIIDSGTVITRLPRNVYNALSVAVAAELKGYPKAPAYSILDTCYVGSLSRLAVPPVELVFEGGAVLRLPARNVFIDVDGSATCLAFAPSSEVAIIGNTQQQGFSVVYDVGKSRIGFAAGGCA</sequence>
<dbReference type="Pfam" id="PF14543">
    <property type="entry name" value="TAXi_N"/>
    <property type="match status" value="1"/>
</dbReference>
<comment type="caution">
    <text evidence="5">The sequence shown here is derived from an EMBL/GenBank/DDBJ whole genome shotgun (WGS) entry which is preliminary data.</text>
</comment>
<dbReference type="FunFam" id="2.40.70.10:FF:000031">
    <property type="entry name" value="Aspartyl protease AED1"/>
    <property type="match status" value="1"/>
</dbReference>
<dbReference type="GO" id="GO:0006508">
    <property type="term" value="P:proteolysis"/>
    <property type="evidence" value="ECO:0007669"/>
    <property type="project" value="InterPro"/>
</dbReference>
<dbReference type="AlphaFoldDB" id="A0A8J5GJR8"/>
<keyword evidence="3" id="KW-0732">Signal</keyword>
<keyword evidence="6" id="KW-1185">Reference proteome</keyword>
<accession>A0A8J5GJR8</accession>
<feature type="domain" description="Peptidase A1" evidence="4">
    <location>
        <begin position="118"/>
        <end position="446"/>
    </location>
</feature>
<reference evidence="5 6" key="1">
    <citation type="submission" date="2020-08" db="EMBL/GenBank/DDBJ databases">
        <title>Plant Genome Project.</title>
        <authorList>
            <person name="Zhang R.-G."/>
        </authorList>
    </citation>
    <scope>NUCLEOTIDE SEQUENCE [LARGE SCALE GENOMIC DNA]</scope>
    <source>
        <tissue evidence="5">Rhizome</tissue>
    </source>
</reference>
<gene>
    <name evidence="5" type="ORF">ZIOFF_027312</name>
</gene>
<name>A0A8J5GJR8_ZINOF</name>
<dbReference type="Proteomes" id="UP000734854">
    <property type="component" value="Unassembled WGS sequence"/>
</dbReference>
<feature type="active site" evidence="2">
    <location>
        <position position="333"/>
    </location>
</feature>